<dbReference type="Gene3D" id="3.40.50.1220">
    <property type="entry name" value="TPP-binding domain"/>
    <property type="match status" value="1"/>
</dbReference>
<dbReference type="Gene3D" id="3.40.50.620">
    <property type="entry name" value="HUPs"/>
    <property type="match status" value="2"/>
</dbReference>
<evidence type="ECO:0000256" key="2">
    <source>
        <dbReference type="ARBA" id="ARBA00005817"/>
    </source>
</evidence>
<comment type="cofactor">
    <cofactor evidence="1">
        <name>FAD</name>
        <dbReference type="ChEBI" id="CHEBI:57692"/>
    </cofactor>
</comment>
<sequence length="458" mass="47150">MLTNIQTISVGGADGGGGSGGERGSGRIEARGIGPAGTEIFSLDLPAVIAVHEGGVDPRYPSITGRMKAKKAQVVEYDAPRPRHGQSPDSARTSGGEGEFGDHPRRGARSGSRPGRCARRDRSDPAMTLVFVETDPAGEVTLTSAEAITFARSQLLPDGGAATSREVSGPPSGSTEGVVIGPLSDSAVDVLGRLGVSVIHHLEHPDLAEYSAAAWAQAIVDVAPESGTLLASGTPRGMELMAHAAVRTGARMAANVIAADDDGLLRQVHGGTAFERVRLDGDLQVLTIAGHAYTPEETSPITPEIIAYDLTVAEADLATRVQRTEVEAADDAAGLTSAKAVVGAGRGVGSENGFAEVLELVDHLGGALGVSRVVTGLGWRPHAEQVGQTGSRISPDVYIACGISGAIQHMAGIEGAKTLVAINTDAESTMVQRADYAIIGDLHEVVGAVNEEIVRRRG</sequence>
<gene>
    <name evidence="7" type="ORF">ABH903_001761</name>
</gene>
<dbReference type="InterPro" id="IPR014729">
    <property type="entry name" value="Rossmann-like_a/b/a_fold"/>
</dbReference>
<comment type="subunit">
    <text evidence="3">Heterodimer of an alpha and a beta subunit.</text>
</comment>
<dbReference type="Pfam" id="PF01012">
    <property type="entry name" value="ETF"/>
    <property type="match status" value="1"/>
</dbReference>
<evidence type="ECO:0000259" key="6">
    <source>
        <dbReference type="SMART" id="SM00893"/>
    </source>
</evidence>
<accession>A0ABV4EJM7</accession>
<dbReference type="InterPro" id="IPR001308">
    <property type="entry name" value="ETF_a/FixB"/>
</dbReference>
<keyword evidence="8" id="KW-1185">Reference proteome</keyword>
<dbReference type="Proteomes" id="UP001565435">
    <property type="component" value="Unassembled WGS sequence"/>
</dbReference>
<organism evidence="7 8">
    <name type="scientific">Brevibacterium epidermidis</name>
    <dbReference type="NCBI Taxonomy" id="1698"/>
    <lineage>
        <taxon>Bacteria</taxon>
        <taxon>Bacillati</taxon>
        <taxon>Actinomycetota</taxon>
        <taxon>Actinomycetes</taxon>
        <taxon>Micrococcales</taxon>
        <taxon>Brevibacteriaceae</taxon>
        <taxon>Brevibacterium</taxon>
    </lineage>
</organism>
<dbReference type="PANTHER" id="PTHR43153">
    <property type="entry name" value="ELECTRON TRANSFER FLAVOPROTEIN ALPHA"/>
    <property type="match status" value="1"/>
</dbReference>
<proteinExistence type="inferred from homology"/>
<evidence type="ECO:0000313" key="8">
    <source>
        <dbReference type="Proteomes" id="UP001565435"/>
    </source>
</evidence>
<comment type="function">
    <text evidence="4">The electron transfer flavoprotein serves as a specific electron acceptor for other dehydrogenases. It transfers the electrons to the main respiratory chain via ETF-ubiquinone oxidoreductase (ETF dehydrogenase).</text>
</comment>
<feature type="region of interest" description="Disordered" evidence="5">
    <location>
        <begin position="1"/>
        <end position="31"/>
    </location>
</feature>
<dbReference type="SMART" id="SM00893">
    <property type="entry name" value="ETF"/>
    <property type="match status" value="1"/>
</dbReference>
<dbReference type="Pfam" id="PF00766">
    <property type="entry name" value="ETF_alpha"/>
    <property type="match status" value="1"/>
</dbReference>
<feature type="region of interest" description="Disordered" evidence="5">
    <location>
        <begin position="67"/>
        <end position="122"/>
    </location>
</feature>
<protein>
    <submittedName>
        <fullName evidence="7">Electron transfer flavoprotein alpha subunit</fullName>
    </submittedName>
</protein>
<dbReference type="SUPFAM" id="SSF52467">
    <property type="entry name" value="DHS-like NAD/FAD-binding domain"/>
    <property type="match status" value="1"/>
</dbReference>
<reference evidence="7 8" key="1">
    <citation type="submission" date="2024-07" db="EMBL/GenBank/DDBJ databases">
        <title>Mealworm larvae gut microbial communities from Newark, Delaware, USA.</title>
        <authorList>
            <person name="Blenner M."/>
        </authorList>
    </citation>
    <scope>NUCLEOTIDE SEQUENCE [LARGE SCALE GENOMIC DNA]</scope>
    <source>
        <strain evidence="7 8">UD i117</strain>
    </source>
</reference>
<comment type="similarity">
    <text evidence="2">Belongs to the ETF alpha-subunit/FixB family.</text>
</comment>
<dbReference type="InterPro" id="IPR014731">
    <property type="entry name" value="ETF_asu_C"/>
</dbReference>
<comment type="caution">
    <text evidence="7">The sequence shown here is derived from an EMBL/GenBank/DDBJ whole genome shotgun (WGS) entry which is preliminary data.</text>
</comment>
<evidence type="ECO:0000313" key="7">
    <source>
        <dbReference type="EMBL" id="MEY9258739.1"/>
    </source>
</evidence>
<evidence type="ECO:0000256" key="3">
    <source>
        <dbReference type="ARBA" id="ARBA00011355"/>
    </source>
</evidence>
<feature type="domain" description="Electron transfer flavoprotein alpha/beta-subunit N-terminal" evidence="6">
    <location>
        <begin position="128"/>
        <end position="321"/>
    </location>
</feature>
<dbReference type="SUPFAM" id="SSF52402">
    <property type="entry name" value="Adenine nucleotide alpha hydrolases-like"/>
    <property type="match status" value="2"/>
</dbReference>
<feature type="compositionally biased region" description="Gly residues" evidence="5">
    <location>
        <begin position="12"/>
        <end position="23"/>
    </location>
</feature>
<dbReference type="InterPro" id="IPR029035">
    <property type="entry name" value="DHS-like_NAD/FAD-binding_dom"/>
</dbReference>
<dbReference type="PANTHER" id="PTHR43153:SF1">
    <property type="entry name" value="ELECTRON TRANSFER FLAVOPROTEIN SUBUNIT ALPHA, MITOCHONDRIAL"/>
    <property type="match status" value="1"/>
</dbReference>
<dbReference type="EMBL" id="JBGBYS010000008">
    <property type="protein sequence ID" value="MEY9258739.1"/>
    <property type="molecule type" value="Genomic_DNA"/>
</dbReference>
<evidence type="ECO:0000256" key="5">
    <source>
        <dbReference type="SAM" id="MobiDB-lite"/>
    </source>
</evidence>
<evidence type="ECO:0000256" key="1">
    <source>
        <dbReference type="ARBA" id="ARBA00001974"/>
    </source>
</evidence>
<dbReference type="InterPro" id="IPR014730">
    <property type="entry name" value="ETF_a/b_N"/>
</dbReference>
<evidence type="ECO:0000256" key="4">
    <source>
        <dbReference type="ARBA" id="ARBA00025649"/>
    </source>
</evidence>
<dbReference type="RefSeq" id="WP_370036101.1">
    <property type="nucleotide sequence ID" value="NZ_JBGBYS010000008.1"/>
</dbReference>
<name>A0ABV4EJM7_BREEP</name>